<accession>A0A420YFB7</accession>
<gene>
    <name evidence="2" type="ORF">DL546_007700</name>
</gene>
<protein>
    <recommendedName>
        <fullName evidence="4">Ubiquitin-conjugating enzyme E2-binding protein</fullName>
    </recommendedName>
</protein>
<dbReference type="GO" id="GO:0000209">
    <property type="term" value="P:protein polyubiquitination"/>
    <property type="evidence" value="ECO:0007669"/>
    <property type="project" value="TreeGrafter"/>
</dbReference>
<sequence>MDTAISIYAELLPNIRQVSIAVTLASPPNSSTKSTIRDFPASIPTLSVHHAGSSKSLTLPASVAVPDGYELPIIPGRPLEWRLPVHPQNSKAQVEDEVPWEAKDLVAGSMVSCRHCNATLVLKGSVEVWKDLPAEGWAEMMEFWHCHKPGDDHGHGHGDSGCAEERVDKDEDRERLASRGYGANSAILAQKGVGFVDLTTFLFHDEDCKGVQLPTYTENGTTPAGKGNSLKSEGNVMDLTSATEEGDGNEVVNGHQRKPPAPGSLDIFCKSCSTQVGCLNNAKGGISLFKWAVTVPTTSSLPSSPQLAECISAILSATKARTGSSKALLLPIPGTEPLPCEGEDGVREQPAVYTQILIPAITYASTEQPAESSPAQGVDAGVPAMKILYRPVEKEEVDKMLEDLRSDVQEVNLAWEEISRLLREDGLSQTTRLLPVGQRELMGCKVGLLARWASSS</sequence>
<dbReference type="GO" id="GO:0051865">
    <property type="term" value="P:protein autoubiquitination"/>
    <property type="evidence" value="ECO:0007669"/>
    <property type="project" value="TreeGrafter"/>
</dbReference>
<dbReference type="GO" id="GO:0006513">
    <property type="term" value="P:protein monoubiquitination"/>
    <property type="evidence" value="ECO:0007669"/>
    <property type="project" value="TreeGrafter"/>
</dbReference>
<proteinExistence type="predicted"/>
<dbReference type="GO" id="GO:0000151">
    <property type="term" value="C:ubiquitin ligase complex"/>
    <property type="evidence" value="ECO:0007669"/>
    <property type="project" value="TreeGrafter"/>
</dbReference>
<dbReference type="EMBL" id="QVQW01000014">
    <property type="protein sequence ID" value="RKU46467.1"/>
    <property type="molecule type" value="Genomic_DNA"/>
</dbReference>
<keyword evidence="3" id="KW-1185">Reference proteome</keyword>
<evidence type="ECO:0000313" key="2">
    <source>
        <dbReference type="EMBL" id="RKU46467.1"/>
    </source>
</evidence>
<dbReference type="STRING" id="177199.A0A420YFB7"/>
<dbReference type="GO" id="GO:0031624">
    <property type="term" value="F:ubiquitin conjugating enzyme binding"/>
    <property type="evidence" value="ECO:0007669"/>
    <property type="project" value="TreeGrafter"/>
</dbReference>
<dbReference type="AlphaFoldDB" id="A0A420YFB7"/>
<reference evidence="2 3" key="1">
    <citation type="submission" date="2018-08" db="EMBL/GenBank/DDBJ databases">
        <title>Draft genome of the lignicolous fungus Coniochaeta pulveracea.</title>
        <authorList>
            <person name="Borstlap C.J."/>
            <person name="De Witt R.N."/>
            <person name="Botha A."/>
            <person name="Volschenk H."/>
        </authorList>
    </citation>
    <scope>NUCLEOTIDE SEQUENCE [LARGE SCALE GENOMIC DNA]</scope>
    <source>
        <strain evidence="2 3">CAB683</strain>
    </source>
</reference>
<dbReference type="OrthoDB" id="66510at2759"/>
<organism evidence="2 3">
    <name type="scientific">Coniochaeta pulveracea</name>
    <dbReference type="NCBI Taxonomy" id="177199"/>
    <lineage>
        <taxon>Eukaryota</taxon>
        <taxon>Fungi</taxon>
        <taxon>Dikarya</taxon>
        <taxon>Ascomycota</taxon>
        <taxon>Pezizomycotina</taxon>
        <taxon>Sordariomycetes</taxon>
        <taxon>Sordariomycetidae</taxon>
        <taxon>Coniochaetales</taxon>
        <taxon>Coniochaetaceae</taxon>
        <taxon>Coniochaeta</taxon>
    </lineage>
</organism>
<evidence type="ECO:0008006" key="4">
    <source>
        <dbReference type="Google" id="ProtNLM"/>
    </source>
</evidence>
<name>A0A420YFB7_9PEZI</name>
<dbReference type="GO" id="GO:0005829">
    <property type="term" value="C:cytosol"/>
    <property type="evidence" value="ECO:0007669"/>
    <property type="project" value="TreeGrafter"/>
</dbReference>
<dbReference type="GO" id="GO:0043161">
    <property type="term" value="P:proteasome-mediated ubiquitin-dependent protein catabolic process"/>
    <property type="evidence" value="ECO:0007669"/>
    <property type="project" value="TreeGrafter"/>
</dbReference>
<dbReference type="Proteomes" id="UP000275385">
    <property type="component" value="Unassembled WGS sequence"/>
</dbReference>
<comment type="caution">
    <text evidence="2">The sequence shown here is derived from an EMBL/GenBank/DDBJ whole genome shotgun (WGS) entry which is preliminary data.</text>
</comment>
<feature type="region of interest" description="Disordered" evidence="1">
    <location>
        <begin position="214"/>
        <end position="233"/>
    </location>
</feature>
<evidence type="ECO:0000313" key="3">
    <source>
        <dbReference type="Proteomes" id="UP000275385"/>
    </source>
</evidence>
<dbReference type="GO" id="GO:0005634">
    <property type="term" value="C:nucleus"/>
    <property type="evidence" value="ECO:0007669"/>
    <property type="project" value="TreeGrafter"/>
</dbReference>
<dbReference type="InterPro" id="IPR019193">
    <property type="entry name" value="UBQ-conj_enz_E2-bd_prot"/>
</dbReference>
<dbReference type="GO" id="GO:0061630">
    <property type="term" value="F:ubiquitin protein ligase activity"/>
    <property type="evidence" value="ECO:0007669"/>
    <property type="project" value="TreeGrafter"/>
</dbReference>
<dbReference type="PANTHER" id="PTHR31531:SF2">
    <property type="entry name" value="E3 UBIQUITIN-PROTEIN LIGASE E3D"/>
    <property type="match status" value="1"/>
</dbReference>
<evidence type="ECO:0000256" key="1">
    <source>
        <dbReference type="SAM" id="MobiDB-lite"/>
    </source>
</evidence>
<feature type="region of interest" description="Disordered" evidence="1">
    <location>
        <begin position="152"/>
        <end position="174"/>
    </location>
</feature>
<dbReference type="Pfam" id="PF09814">
    <property type="entry name" value="HECT_2"/>
    <property type="match status" value="1"/>
</dbReference>
<dbReference type="PANTHER" id="PTHR31531">
    <property type="entry name" value="E3 UBIQUITIN-PROTEIN LIGASE E3D FAMILY MEMBER"/>
    <property type="match status" value="1"/>
</dbReference>
<dbReference type="GO" id="GO:0030332">
    <property type="term" value="F:cyclin binding"/>
    <property type="evidence" value="ECO:0007669"/>
    <property type="project" value="TreeGrafter"/>
</dbReference>